<dbReference type="Pfam" id="PF02145">
    <property type="entry name" value="Rap_GAP"/>
    <property type="match status" value="1"/>
</dbReference>
<dbReference type="GO" id="GO:0051056">
    <property type="term" value="P:regulation of small GTPase mediated signal transduction"/>
    <property type="evidence" value="ECO:0007669"/>
    <property type="project" value="InterPro"/>
</dbReference>
<evidence type="ECO:0000313" key="6">
    <source>
        <dbReference type="Proteomes" id="UP000694568"/>
    </source>
</evidence>
<dbReference type="Gene3D" id="6.10.140.210">
    <property type="match status" value="1"/>
</dbReference>
<dbReference type="InterPro" id="IPR000331">
    <property type="entry name" value="Rap/Ran_GAP_dom"/>
</dbReference>
<organism evidence="5 6">
    <name type="scientific">Sander lucioperca</name>
    <name type="common">Pike-perch</name>
    <name type="synonym">Perca lucioperca</name>
    <dbReference type="NCBI Taxonomy" id="283035"/>
    <lineage>
        <taxon>Eukaryota</taxon>
        <taxon>Metazoa</taxon>
        <taxon>Chordata</taxon>
        <taxon>Craniata</taxon>
        <taxon>Vertebrata</taxon>
        <taxon>Euteleostomi</taxon>
        <taxon>Actinopterygii</taxon>
        <taxon>Neopterygii</taxon>
        <taxon>Teleostei</taxon>
        <taxon>Neoteleostei</taxon>
        <taxon>Acanthomorphata</taxon>
        <taxon>Eupercaria</taxon>
        <taxon>Perciformes</taxon>
        <taxon>Percoidei</taxon>
        <taxon>Percidae</taxon>
        <taxon>Luciopercinae</taxon>
        <taxon>Sander</taxon>
    </lineage>
</organism>
<evidence type="ECO:0000256" key="2">
    <source>
        <dbReference type="ARBA" id="ARBA00057316"/>
    </source>
</evidence>
<dbReference type="GO" id="GO:0005737">
    <property type="term" value="C:cytoplasm"/>
    <property type="evidence" value="ECO:0007669"/>
    <property type="project" value="TreeGrafter"/>
</dbReference>
<dbReference type="AlphaFoldDB" id="A0A8C9X799"/>
<evidence type="ECO:0000313" key="5">
    <source>
        <dbReference type="Ensembl" id="ENSSLUP00000005823.1"/>
    </source>
</evidence>
<keyword evidence="1" id="KW-0343">GTPase activation</keyword>
<dbReference type="InterPro" id="IPR050989">
    <property type="entry name" value="Rap1_Ran_GAP"/>
</dbReference>
<evidence type="ECO:0000256" key="3">
    <source>
        <dbReference type="SAM" id="MobiDB-lite"/>
    </source>
</evidence>
<sequence length="544" mass="61341">MDEQRCTFPPPLKTEEDYIPYPSVHEVLGRKSPFPLILLPQFGGYWIEGTNHEMSDTVETEQPQPQSPNTRTKLECNTTATIFRKHFLGKEHFNYYSVDSALGHLVFSLKYDVIGDQEHLRLMLRTKLKTYHDVIPISCLTEFPNVVQMAKLVCEEVNVDRFFPVLYPKASRLIVTFDEHVISNNFKFGVIYQKFGQTSEEELFGNSEESPAFVEFLEFLGEKIELHNFKGFRGGLDVTHGQTGAESVYCNYRNKEVMFHVSTKLPYTDGDTQQLQRKRHIGNDIVAILFQEENTPFVPDMIASNFLHAYIVVQVVNPCSDNVLYKVSVTARDDVPFFGPALPNPAVFKKSPEFHEFLFMKLINAEYACCKAEKFSKLEERTRSALLETLYEELHVNSQAMMGVGGDDDKLENGSAGGGGFFESFKRVIRSRSQSMDATGLTFKKPHTFSTSFNSSFNHEPSLIVPGKSPTRKKSGPFSSRRSSAIEKSLESLSSAGTPHKRDSFTYNTWLEDNISSTCTSSHGSTPGETAGRLGEAGEKSFNT</sequence>
<evidence type="ECO:0000259" key="4">
    <source>
        <dbReference type="PROSITE" id="PS50085"/>
    </source>
</evidence>
<dbReference type="Proteomes" id="UP000694568">
    <property type="component" value="Unplaced"/>
</dbReference>
<protein>
    <submittedName>
        <fullName evidence="5">RAP1 GTPase activating protein a</fullName>
    </submittedName>
</protein>
<gene>
    <name evidence="5" type="primary">LOC116043484</name>
</gene>
<feature type="domain" description="Rap-GAP" evidence="4">
    <location>
        <begin position="174"/>
        <end position="390"/>
    </location>
</feature>
<dbReference type="Ensembl" id="ENSSLUT00000005978.1">
    <property type="protein sequence ID" value="ENSSLUP00000005823.1"/>
    <property type="gene ID" value="ENSSLUG00000001852.1"/>
</dbReference>
<reference evidence="5" key="1">
    <citation type="submission" date="2025-08" db="UniProtKB">
        <authorList>
            <consortium name="Ensembl"/>
        </authorList>
    </citation>
    <scope>IDENTIFICATION</scope>
</reference>
<dbReference type="FunFam" id="3.40.50.11210:FF:000003">
    <property type="entry name" value="RAP1 GTPase activating protein 2"/>
    <property type="match status" value="1"/>
</dbReference>
<dbReference type="Pfam" id="PF21022">
    <property type="entry name" value="Rap-GAP_dimer"/>
    <property type="match status" value="1"/>
</dbReference>
<name>A0A8C9X799_SANLU</name>
<dbReference type="Gene3D" id="3.40.50.11210">
    <property type="entry name" value="Rap/Ran-GAP"/>
    <property type="match status" value="1"/>
</dbReference>
<accession>A0A8C9X799</accession>
<keyword evidence="6" id="KW-1185">Reference proteome</keyword>
<feature type="region of interest" description="Disordered" evidence="3">
    <location>
        <begin position="517"/>
        <end position="544"/>
    </location>
</feature>
<dbReference type="PANTHER" id="PTHR15711:SF3">
    <property type="entry name" value="RAP1 GTPASE-ACTIVATING PROTEIN 1"/>
    <property type="match status" value="1"/>
</dbReference>
<reference evidence="5" key="2">
    <citation type="submission" date="2025-09" db="UniProtKB">
        <authorList>
            <consortium name="Ensembl"/>
        </authorList>
    </citation>
    <scope>IDENTIFICATION</scope>
</reference>
<dbReference type="PROSITE" id="PS50085">
    <property type="entry name" value="RAPGAP"/>
    <property type="match status" value="1"/>
</dbReference>
<evidence type="ECO:0000256" key="1">
    <source>
        <dbReference type="ARBA" id="ARBA00022468"/>
    </source>
</evidence>
<dbReference type="GeneTree" id="ENSGT00940000156138"/>
<dbReference type="SUPFAM" id="SSF111347">
    <property type="entry name" value="Rap/Ran-GAP"/>
    <property type="match status" value="1"/>
</dbReference>
<dbReference type="GO" id="GO:0005096">
    <property type="term" value="F:GTPase activator activity"/>
    <property type="evidence" value="ECO:0007669"/>
    <property type="project" value="UniProtKB-KW"/>
</dbReference>
<comment type="function">
    <text evidence="2">GTPase activator for the nuclear Ras-related regulatory protein RAP-1A (KREV-1), converting it to the putatively inactive GDP-bound state.</text>
</comment>
<dbReference type="PANTHER" id="PTHR15711">
    <property type="entry name" value="RAP GTPASE-ACTIVATING PROTEIN"/>
    <property type="match status" value="1"/>
</dbReference>
<feature type="compositionally biased region" description="Polar residues" evidence="3">
    <location>
        <begin position="517"/>
        <end position="528"/>
    </location>
</feature>
<feature type="region of interest" description="Disordered" evidence="3">
    <location>
        <begin position="460"/>
        <end position="502"/>
    </location>
</feature>
<proteinExistence type="predicted"/>
<dbReference type="InterPro" id="IPR035974">
    <property type="entry name" value="Rap/Ran-GAP_sf"/>
</dbReference>